<organism evidence="2 3">
    <name type="scientific">Tenacibaculum polynesiense</name>
    <dbReference type="NCBI Taxonomy" id="3137857"/>
    <lineage>
        <taxon>Bacteria</taxon>
        <taxon>Pseudomonadati</taxon>
        <taxon>Bacteroidota</taxon>
        <taxon>Flavobacteriia</taxon>
        <taxon>Flavobacteriales</taxon>
        <taxon>Flavobacteriaceae</taxon>
        <taxon>Tenacibaculum</taxon>
    </lineage>
</organism>
<feature type="signal peptide" evidence="1">
    <location>
        <begin position="1"/>
        <end position="19"/>
    </location>
</feature>
<sequence length="306" mass="35405">MFKKNTLILVLMLSFLAKAQDTKKTFPLKWSVGDHKVYLHEIQKVVQKKDTAFYDNPTSYTTVIDVKDETPENYTLDIKFVNPAYKLATYIYKNTVNVLPELEHLHYTYSLNKKDYSLNLLNWKDVKKEYKKTAKKIQNYFFSDIKKKDPKMAPMGSMLYSYIGGAIDKLQVAYSSKKSMEDIMDSEIAFIFNSFGEEFKINHETSTDGITAIKKLKTQSLKTLVTTTNSEIDSNGIFSSEIVSLFFLVPNDNTDQKPKSSYRKITVLTELDFQSSWLKKWSREDKTLSNKKLAKGNRTTITLQKQ</sequence>
<dbReference type="RefSeq" id="WP_348718865.1">
    <property type="nucleotide sequence ID" value="NZ_CAXJIO010000017.1"/>
</dbReference>
<gene>
    <name evidence="2" type="ORF">T190423A01A_80070</name>
</gene>
<evidence type="ECO:0000256" key="1">
    <source>
        <dbReference type="SAM" id="SignalP"/>
    </source>
</evidence>
<comment type="caution">
    <text evidence="2">The sequence shown here is derived from an EMBL/GenBank/DDBJ whole genome shotgun (WGS) entry which is preliminary data.</text>
</comment>
<reference evidence="2 3" key="1">
    <citation type="submission" date="2024-05" db="EMBL/GenBank/DDBJ databases">
        <authorList>
            <person name="Duchaud E."/>
        </authorList>
    </citation>
    <scope>NUCLEOTIDE SEQUENCE [LARGE SCALE GENOMIC DNA]</scope>
    <source>
        <strain evidence="2">Ena-SAMPLE-TAB-13-05-2024-13:56:06:370-140308</strain>
    </source>
</reference>
<protein>
    <submittedName>
        <fullName evidence="2">Uncharacterized protein</fullName>
    </submittedName>
</protein>
<name>A0ABM9PFY7_9FLAO</name>
<evidence type="ECO:0000313" key="2">
    <source>
        <dbReference type="EMBL" id="CAL2104533.1"/>
    </source>
</evidence>
<accession>A0ABM9PFY7</accession>
<dbReference type="Proteomes" id="UP001497527">
    <property type="component" value="Unassembled WGS sequence"/>
</dbReference>
<feature type="chain" id="PRO_5045313458" evidence="1">
    <location>
        <begin position="20"/>
        <end position="306"/>
    </location>
</feature>
<proteinExistence type="predicted"/>
<keyword evidence="1" id="KW-0732">Signal</keyword>
<evidence type="ECO:0000313" key="3">
    <source>
        <dbReference type="Proteomes" id="UP001497527"/>
    </source>
</evidence>
<dbReference type="EMBL" id="CAXJIO010000017">
    <property type="protein sequence ID" value="CAL2104533.1"/>
    <property type="molecule type" value="Genomic_DNA"/>
</dbReference>
<keyword evidence="3" id="KW-1185">Reference proteome</keyword>